<evidence type="ECO:0000256" key="1">
    <source>
        <dbReference type="SAM" id="MobiDB-lite"/>
    </source>
</evidence>
<evidence type="ECO:0000313" key="2">
    <source>
        <dbReference type="EMBL" id="CAG5982167.1"/>
    </source>
</evidence>
<comment type="caution">
    <text evidence="2">The sequence shown here is derived from an EMBL/GenBank/DDBJ whole genome shotgun (WGS) entry which is preliminary data.</text>
</comment>
<name>A0A8S4BJK4_9TELE</name>
<dbReference type="Proteomes" id="UP000677803">
    <property type="component" value="Unassembled WGS sequence"/>
</dbReference>
<reference evidence="2" key="1">
    <citation type="submission" date="2021-05" db="EMBL/GenBank/DDBJ databases">
        <authorList>
            <person name="Tigano A."/>
        </authorList>
    </citation>
    <scope>NUCLEOTIDE SEQUENCE</scope>
</reference>
<gene>
    <name evidence="2" type="ORF">MMEN_LOCUS16483</name>
</gene>
<evidence type="ECO:0000313" key="3">
    <source>
        <dbReference type="Proteomes" id="UP000677803"/>
    </source>
</evidence>
<feature type="region of interest" description="Disordered" evidence="1">
    <location>
        <begin position="1"/>
        <end position="78"/>
    </location>
</feature>
<feature type="compositionally biased region" description="Polar residues" evidence="1">
    <location>
        <begin position="58"/>
        <end position="78"/>
    </location>
</feature>
<organism evidence="2 3">
    <name type="scientific">Menidia menidia</name>
    <name type="common">Atlantic silverside</name>
    <dbReference type="NCBI Taxonomy" id="238744"/>
    <lineage>
        <taxon>Eukaryota</taxon>
        <taxon>Metazoa</taxon>
        <taxon>Chordata</taxon>
        <taxon>Craniata</taxon>
        <taxon>Vertebrata</taxon>
        <taxon>Euteleostomi</taxon>
        <taxon>Actinopterygii</taxon>
        <taxon>Neopterygii</taxon>
        <taxon>Teleostei</taxon>
        <taxon>Neoteleostei</taxon>
        <taxon>Acanthomorphata</taxon>
        <taxon>Ovalentaria</taxon>
        <taxon>Atherinomorphae</taxon>
        <taxon>Atheriniformes</taxon>
        <taxon>Atherinopsidae</taxon>
        <taxon>Menidiinae</taxon>
        <taxon>Menidia</taxon>
    </lineage>
</organism>
<keyword evidence="3" id="KW-1185">Reference proteome</keyword>
<sequence>MLRSARRPQRTESSQPSSHLPPEQIYTKAGTGTKRCCRLRGAQPIVEGRSPSRRTQAHRQPSCTDGLQIKQTEVLPSS</sequence>
<protein>
    <submittedName>
        <fullName evidence="2">(Atlantic silverside) hypothetical protein</fullName>
    </submittedName>
</protein>
<dbReference type="AlphaFoldDB" id="A0A8S4BJK4"/>
<proteinExistence type="predicted"/>
<dbReference type="EMBL" id="CAJRST010033334">
    <property type="protein sequence ID" value="CAG5982167.1"/>
    <property type="molecule type" value="Genomic_DNA"/>
</dbReference>
<accession>A0A8S4BJK4</accession>